<sequence length="102" mass="11397">MEESKPENNVVIHIPIVQGVSMKPAMVDDQLCPMYSGNWVVFQPDYIIDARLGCLWQVRLLPAGLAHQVGFVTTCNDLLSCRPRIRLPTGTIGEFIISEFPV</sequence>
<gene>
    <name evidence="1" type="primary">jg22273</name>
    <name evidence="1" type="ORF">PAEG_LOCUS2581</name>
</gene>
<proteinExistence type="predicted"/>
<keyword evidence="2" id="KW-1185">Reference proteome</keyword>
<protein>
    <submittedName>
        <fullName evidence="1">Jg22273 protein</fullName>
    </submittedName>
</protein>
<reference evidence="1" key="1">
    <citation type="submission" date="2022-03" db="EMBL/GenBank/DDBJ databases">
        <authorList>
            <person name="Lindestad O."/>
        </authorList>
    </citation>
    <scope>NUCLEOTIDE SEQUENCE</scope>
</reference>
<evidence type="ECO:0000313" key="2">
    <source>
        <dbReference type="Proteomes" id="UP000838756"/>
    </source>
</evidence>
<name>A0A8S4QJN9_9NEOP</name>
<evidence type="ECO:0000313" key="1">
    <source>
        <dbReference type="EMBL" id="CAH2210693.1"/>
    </source>
</evidence>
<dbReference type="EMBL" id="CAKXAJ010008082">
    <property type="protein sequence ID" value="CAH2210693.1"/>
    <property type="molecule type" value="Genomic_DNA"/>
</dbReference>
<organism evidence="1 2">
    <name type="scientific">Pararge aegeria aegeria</name>
    <dbReference type="NCBI Taxonomy" id="348720"/>
    <lineage>
        <taxon>Eukaryota</taxon>
        <taxon>Metazoa</taxon>
        <taxon>Ecdysozoa</taxon>
        <taxon>Arthropoda</taxon>
        <taxon>Hexapoda</taxon>
        <taxon>Insecta</taxon>
        <taxon>Pterygota</taxon>
        <taxon>Neoptera</taxon>
        <taxon>Endopterygota</taxon>
        <taxon>Lepidoptera</taxon>
        <taxon>Glossata</taxon>
        <taxon>Ditrysia</taxon>
        <taxon>Papilionoidea</taxon>
        <taxon>Nymphalidae</taxon>
        <taxon>Satyrinae</taxon>
        <taxon>Satyrini</taxon>
        <taxon>Parargina</taxon>
        <taxon>Pararge</taxon>
    </lineage>
</organism>
<dbReference type="AlphaFoldDB" id="A0A8S4QJN9"/>
<comment type="caution">
    <text evidence="1">The sequence shown here is derived from an EMBL/GenBank/DDBJ whole genome shotgun (WGS) entry which is preliminary data.</text>
</comment>
<dbReference type="Proteomes" id="UP000838756">
    <property type="component" value="Unassembled WGS sequence"/>
</dbReference>
<dbReference type="OrthoDB" id="26384at2759"/>
<accession>A0A8S4QJN9</accession>